<keyword evidence="7" id="KW-1185">Reference proteome</keyword>
<reference evidence="6 7" key="1">
    <citation type="submission" date="2016-10" db="EMBL/GenBank/DDBJ databases">
        <authorList>
            <person name="de Groot N.N."/>
        </authorList>
    </citation>
    <scope>NUCLEOTIDE SEQUENCE [LARGE SCALE GENOMIC DNA]</scope>
    <source>
        <strain evidence="6 7">CGMCC 1.7666</strain>
    </source>
</reference>
<evidence type="ECO:0000259" key="5">
    <source>
        <dbReference type="SMART" id="SM00849"/>
    </source>
</evidence>
<dbReference type="AlphaFoldDB" id="A0A1G5ERT1"/>
<evidence type="ECO:0000256" key="2">
    <source>
        <dbReference type="ARBA" id="ARBA00022723"/>
    </source>
</evidence>
<keyword evidence="2" id="KW-0479">Metal-binding</keyword>
<dbReference type="SUPFAM" id="SSF56281">
    <property type="entry name" value="Metallo-hydrolase/oxidoreductase"/>
    <property type="match status" value="1"/>
</dbReference>
<keyword evidence="3" id="KW-0378">Hydrolase</keyword>
<dbReference type="PANTHER" id="PTHR42978">
    <property type="entry name" value="QUORUM-QUENCHING LACTONASE YTNP-RELATED-RELATED"/>
    <property type="match status" value="1"/>
</dbReference>
<dbReference type="GO" id="GO:0046872">
    <property type="term" value="F:metal ion binding"/>
    <property type="evidence" value="ECO:0007669"/>
    <property type="project" value="UniProtKB-KW"/>
</dbReference>
<comment type="similarity">
    <text evidence="1">Belongs to the metallo-beta-lactamase superfamily.</text>
</comment>
<feature type="domain" description="Metallo-beta-lactamase" evidence="5">
    <location>
        <begin position="31"/>
        <end position="263"/>
    </location>
</feature>
<protein>
    <submittedName>
        <fullName evidence="6">Glyoxylase, beta-lactamase superfamily II</fullName>
    </submittedName>
</protein>
<dbReference type="InterPro" id="IPR051013">
    <property type="entry name" value="MBL_superfamily_lactonases"/>
</dbReference>
<evidence type="ECO:0000256" key="1">
    <source>
        <dbReference type="ARBA" id="ARBA00007749"/>
    </source>
</evidence>
<sequence>MRVHHLNCGCMCPVGGKLWDGVSRGMTGQLVCHCQLVETDNDGLVLVDTGFGSRDVEHPYERLSPLFIHTNRIQLEHRYTALEQVRSLGFLPRDVRHIVLTHLDFDHAGGLEDFPEARVHVLEAEMDVAEDRHGLINTRRYRPEQWDEVHNWRFYNPEGERWFGFDAVRDLDGLPPEILMVPLPGHTLGHAGIAIDTPEGWLLNAGDAYFHRHEMDPEPYCTPGLAAYQRMMEMDRPSRLHNQERLRELANDGRSNVRIFCSHDPVELEALQRLSTGWRPLQAGSMSQARYS</sequence>
<dbReference type="Gene3D" id="3.60.15.10">
    <property type="entry name" value="Ribonuclease Z/Hydroxyacylglutathione hydrolase-like"/>
    <property type="match status" value="1"/>
</dbReference>
<evidence type="ECO:0000256" key="4">
    <source>
        <dbReference type="ARBA" id="ARBA00022833"/>
    </source>
</evidence>
<dbReference type="RefSeq" id="WP_091131281.1">
    <property type="nucleotide sequence ID" value="NZ_FMVJ01000003.1"/>
</dbReference>
<name>A0A1G5ERT1_9HYPH</name>
<dbReference type="Pfam" id="PF00753">
    <property type="entry name" value="Lactamase_B"/>
    <property type="match status" value="1"/>
</dbReference>
<dbReference type="PANTHER" id="PTHR42978:SF3">
    <property type="entry name" value="BLR3078 PROTEIN"/>
    <property type="match status" value="1"/>
</dbReference>
<dbReference type="Proteomes" id="UP000199569">
    <property type="component" value="Unassembled WGS sequence"/>
</dbReference>
<evidence type="ECO:0000256" key="3">
    <source>
        <dbReference type="ARBA" id="ARBA00022801"/>
    </source>
</evidence>
<dbReference type="InterPro" id="IPR001279">
    <property type="entry name" value="Metallo-B-lactamas"/>
</dbReference>
<evidence type="ECO:0000313" key="7">
    <source>
        <dbReference type="Proteomes" id="UP000199569"/>
    </source>
</evidence>
<dbReference type="STRING" id="549386.SAMN02927923_01076"/>
<dbReference type="SMART" id="SM00849">
    <property type="entry name" value="Lactamase_B"/>
    <property type="match status" value="1"/>
</dbReference>
<accession>A0A1G5ERT1</accession>
<dbReference type="InterPro" id="IPR036866">
    <property type="entry name" value="RibonucZ/Hydroxyglut_hydro"/>
</dbReference>
<proteinExistence type="inferred from homology"/>
<keyword evidence="4" id="KW-0862">Zinc</keyword>
<dbReference type="CDD" id="cd07742">
    <property type="entry name" value="metallo-hydrolase-like_MBL-fold"/>
    <property type="match status" value="1"/>
</dbReference>
<dbReference type="OrthoDB" id="9773738at2"/>
<evidence type="ECO:0000313" key="6">
    <source>
        <dbReference type="EMBL" id="SCY29370.1"/>
    </source>
</evidence>
<dbReference type="EMBL" id="FMVJ01000003">
    <property type="protein sequence ID" value="SCY29370.1"/>
    <property type="molecule type" value="Genomic_DNA"/>
</dbReference>
<organism evidence="6 7">
    <name type="scientific">Microvirga guangxiensis</name>
    <dbReference type="NCBI Taxonomy" id="549386"/>
    <lineage>
        <taxon>Bacteria</taxon>
        <taxon>Pseudomonadati</taxon>
        <taxon>Pseudomonadota</taxon>
        <taxon>Alphaproteobacteria</taxon>
        <taxon>Hyphomicrobiales</taxon>
        <taxon>Methylobacteriaceae</taxon>
        <taxon>Microvirga</taxon>
    </lineage>
</organism>
<gene>
    <name evidence="6" type="ORF">SAMN02927923_01076</name>
</gene>
<dbReference type="GO" id="GO:0016787">
    <property type="term" value="F:hydrolase activity"/>
    <property type="evidence" value="ECO:0007669"/>
    <property type="project" value="UniProtKB-KW"/>
</dbReference>